<keyword evidence="8" id="KW-0503">Monooxygenase</keyword>
<evidence type="ECO:0000256" key="7">
    <source>
        <dbReference type="ARBA" id="ARBA00023008"/>
    </source>
</evidence>
<dbReference type="GO" id="GO:0046872">
    <property type="term" value="F:metal ion binding"/>
    <property type="evidence" value="ECO:0007669"/>
    <property type="project" value="UniProtKB-KW"/>
</dbReference>
<reference evidence="14" key="1">
    <citation type="submission" date="2021-03" db="EMBL/GenBank/DDBJ databases">
        <title>Evolutionary innovations through gain and loss of genes in the ectomycorrhizal Boletales.</title>
        <authorList>
            <person name="Wu G."/>
            <person name="Miyauchi S."/>
            <person name="Morin E."/>
            <person name="Yang Z.-L."/>
            <person name="Xu J."/>
            <person name="Martin F.M."/>
        </authorList>
    </citation>
    <scope>NUCLEOTIDE SEQUENCE</scope>
    <source>
        <strain evidence="14">BR01</strain>
    </source>
</reference>
<dbReference type="Pfam" id="PF22810">
    <property type="entry name" value="LPMO_AA14"/>
    <property type="match status" value="2"/>
</dbReference>
<evidence type="ECO:0000256" key="9">
    <source>
        <dbReference type="ARBA" id="ARBA00023157"/>
    </source>
</evidence>
<keyword evidence="3" id="KW-0964">Secreted</keyword>
<evidence type="ECO:0000256" key="1">
    <source>
        <dbReference type="ARBA" id="ARBA00001973"/>
    </source>
</evidence>
<evidence type="ECO:0000256" key="5">
    <source>
        <dbReference type="ARBA" id="ARBA00022729"/>
    </source>
</evidence>
<dbReference type="AlphaFoldDB" id="A0A8I2YCI0"/>
<evidence type="ECO:0000256" key="2">
    <source>
        <dbReference type="ARBA" id="ARBA00004613"/>
    </source>
</evidence>
<keyword evidence="7" id="KW-0186">Copper</keyword>
<evidence type="ECO:0000313" key="15">
    <source>
        <dbReference type="Proteomes" id="UP000683000"/>
    </source>
</evidence>
<comment type="subcellular location">
    <subcellularLocation>
        <location evidence="2">Secreted</location>
    </subcellularLocation>
</comment>
<dbReference type="InterPro" id="IPR054497">
    <property type="entry name" value="LPMO_AA14"/>
</dbReference>
<evidence type="ECO:0000256" key="6">
    <source>
        <dbReference type="ARBA" id="ARBA00023002"/>
    </source>
</evidence>
<comment type="cofactor">
    <cofactor evidence="1">
        <name>Cu(2+)</name>
        <dbReference type="ChEBI" id="CHEBI:29036"/>
    </cofactor>
</comment>
<accession>A0A8I2YCI0</accession>
<dbReference type="GO" id="GO:0004497">
    <property type="term" value="F:monooxygenase activity"/>
    <property type="evidence" value="ECO:0007669"/>
    <property type="project" value="UniProtKB-KW"/>
</dbReference>
<keyword evidence="4" id="KW-0479">Metal-binding</keyword>
<dbReference type="Proteomes" id="UP000683000">
    <property type="component" value="Unassembled WGS sequence"/>
</dbReference>
<evidence type="ECO:0000256" key="4">
    <source>
        <dbReference type="ARBA" id="ARBA00022723"/>
    </source>
</evidence>
<organism evidence="14 15">
    <name type="scientific">Boletus reticuloceps</name>
    <dbReference type="NCBI Taxonomy" id="495285"/>
    <lineage>
        <taxon>Eukaryota</taxon>
        <taxon>Fungi</taxon>
        <taxon>Dikarya</taxon>
        <taxon>Basidiomycota</taxon>
        <taxon>Agaricomycotina</taxon>
        <taxon>Agaricomycetes</taxon>
        <taxon>Agaricomycetidae</taxon>
        <taxon>Boletales</taxon>
        <taxon>Boletineae</taxon>
        <taxon>Boletaceae</taxon>
        <taxon>Boletoideae</taxon>
        <taxon>Boletus</taxon>
    </lineage>
</organism>
<protein>
    <submittedName>
        <fullName evidence="14">Uncharacterized protein</fullName>
    </submittedName>
</protein>
<evidence type="ECO:0000256" key="11">
    <source>
        <dbReference type="ARBA" id="ARBA00046340"/>
    </source>
</evidence>
<comment type="similarity">
    <text evidence="11">Belongs to the polysaccharide monooxygenase AA14 family.</text>
</comment>
<sequence length="340" mass="38477">MSVLLLIALFSSLRLVVAHIALWHPSTWGFNVTTHDFNYDNRPVVPLMHRTFNNWWFHGYLNYPPHPEDVFELPVGQTVTAQLACDKSATTYYGSSQSRGDIQDPKHPNNPCPGWPITQFHTHGLSDVKGCALAIAYKDDVSQVKPSDFTIFSVNQVCVWNRYTDFAVPAKMPPCPNNKCICAWFWIHASDAGTEQMYMIGFQYPENGKKDAVPGNCTYGAKQPLYWFQAEGNNMFEGTYSPPFYNDLYNFKEGAQNDIFQNSYASMPEPGPDQTALPVLADAQSTTQSTAKSTLECPGKRDTSAFSRRHASAERRTFTHKPLAMRRMLDLEERSDLETF</sequence>
<feature type="chain" id="PRO_5034184373" evidence="13">
    <location>
        <begin position="19"/>
        <end position="340"/>
    </location>
</feature>
<keyword evidence="10" id="KW-0325">Glycoprotein</keyword>
<keyword evidence="15" id="KW-1185">Reference proteome</keyword>
<proteinExistence type="inferred from homology"/>
<evidence type="ECO:0000256" key="8">
    <source>
        <dbReference type="ARBA" id="ARBA00023033"/>
    </source>
</evidence>
<keyword evidence="9" id="KW-1015">Disulfide bond</keyword>
<evidence type="ECO:0000256" key="10">
    <source>
        <dbReference type="ARBA" id="ARBA00023180"/>
    </source>
</evidence>
<keyword evidence="6" id="KW-0560">Oxidoreductase</keyword>
<evidence type="ECO:0000256" key="3">
    <source>
        <dbReference type="ARBA" id="ARBA00022525"/>
    </source>
</evidence>
<evidence type="ECO:0000256" key="12">
    <source>
        <dbReference type="SAM" id="MobiDB-lite"/>
    </source>
</evidence>
<dbReference type="EMBL" id="JAGFBS010000088">
    <property type="protein sequence ID" value="KAG6369337.1"/>
    <property type="molecule type" value="Genomic_DNA"/>
</dbReference>
<comment type="caution">
    <text evidence="14">The sequence shown here is derived from an EMBL/GenBank/DDBJ whole genome shotgun (WGS) entry which is preliminary data.</text>
</comment>
<name>A0A8I2YCI0_9AGAM</name>
<evidence type="ECO:0000256" key="13">
    <source>
        <dbReference type="SAM" id="SignalP"/>
    </source>
</evidence>
<keyword evidence="5 13" id="KW-0732">Signal</keyword>
<feature type="region of interest" description="Disordered" evidence="12">
    <location>
        <begin position="287"/>
        <end position="313"/>
    </location>
</feature>
<feature type="signal peptide" evidence="13">
    <location>
        <begin position="1"/>
        <end position="18"/>
    </location>
</feature>
<evidence type="ECO:0000313" key="14">
    <source>
        <dbReference type="EMBL" id="KAG6369337.1"/>
    </source>
</evidence>
<gene>
    <name evidence="14" type="ORF">JVT61DRAFT_15016</name>
</gene>
<dbReference type="OrthoDB" id="2019572at2759"/>
<dbReference type="GO" id="GO:0005576">
    <property type="term" value="C:extracellular region"/>
    <property type="evidence" value="ECO:0007669"/>
    <property type="project" value="UniProtKB-SubCell"/>
</dbReference>